<evidence type="ECO:0000256" key="1">
    <source>
        <dbReference type="ARBA" id="ARBA00022612"/>
    </source>
</evidence>
<evidence type="ECO:0000256" key="2">
    <source>
        <dbReference type="ARBA" id="ARBA00022670"/>
    </source>
</evidence>
<name>A0A5C0UFL3_9PROT</name>
<dbReference type="OrthoDB" id="9804926at2"/>
<protein>
    <submittedName>
        <fullName evidence="5">HK97 family phage prohead protease</fullName>
    </submittedName>
</protein>
<reference evidence="5 6" key="1">
    <citation type="submission" date="2019-08" db="EMBL/GenBank/DDBJ databases">
        <title>Highly reduced genomes of protist endosymbionts show evolutionary convergence.</title>
        <authorList>
            <person name="George E."/>
            <person name="Husnik F."/>
            <person name="Tashyreva D."/>
            <person name="Prokopchuk G."/>
            <person name="Horak A."/>
            <person name="Kwong W.K."/>
            <person name="Lukes J."/>
            <person name="Keeling P.J."/>
        </authorList>
    </citation>
    <scope>NUCLEOTIDE SEQUENCE [LARGE SCALE GENOMIC DNA]</scope>
    <source>
        <strain evidence="5">1605</strain>
    </source>
</reference>
<dbReference type="EMBL" id="CP043315">
    <property type="protein sequence ID" value="QEK38052.1"/>
    <property type="molecule type" value="Genomic_DNA"/>
</dbReference>
<dbReference type="AlphaFoldDB" id="A0A5C0UFL3"/>
<keyword evidence="3" id="KW-0378">Hydrolase</keyword>
<accession>A0A5C0UFL3</accession>
<dbReference type="Proteomes" id="UP000325155">
    <property type="component" value="Chromosome"/>
</dbReference>
<keyword evidence="1" id="KW-1188">Viral release from host cell</keyword>
<keyword evidence="2 5" id="KW-0645">Protease</keyword>
<dbReference type="GO" id="GO:0006508">
    <property type="term" value="P:proteolysis"/>
    <property type="evidence" value="ECO:0007669"/>
    <property type="project" value="UniProtKB-KW"/>
</dbReference>
<dbReference type="NCBIfam" id="TIGR01543">
    <property type="entry name" value="proheadase_HK97"/>
    <property type="match status" value="1"/>
</dbReference>
<evidence type="ECO:0000313" key="6">
    <source>
        <dbReference type="Proteomes" id="UP000325155"/>
    </source>
</evidence>
<dbReference type="GO" id="GO:0008233">
    <property type="term" value="F:peptidase activity"/>
    <property type="evidence" value="ECO:0007669"/>
    <property type="project" value="UniProtKB-KW"/>
</dbReference>
<organism evidence="5 6">
    <name type="scientific">Candidatus Cytomitobacter indipagum</name>
    <dbReference type="NCBI Taxonomy" id="2601575"/>
    <lineage>
        <taxon>Bacteria</taxon>
        <taxon>Pseudomonadati</taxon>
        <taxon>Pseudomonadota</taxon>
        <taxon>Alphaproteobacteria</taxon>
        <taxon>Holosporales</taxon>
        <taxon>Holosporaceae</taxon>
        <taxon>Candidatus Cytomitobacter</taxon>
    </lineage>
</organism>
<gene>
    <name evidence="5" type="ORF">FZC35_01530</name>
</gene>
<evidence type="ECO:0000259" key="4">
    <source>
        <dbReference type="Pfam" id="PF04586"/>
    </source>
</evidence>
<evidence type="ECO:0000313" key="5">
    <source>
        <dbReference type="EMBL" id="QEK38052.1"/>
    </source>
</evidence>
<evidence type="ECO:0000256" key="3">
    <source>
        <dbReference type="ARBA" id="ARBA00022801"/>
    </source>
</evidence>
<dbReference type="InterPro" id="IPR054613">
    <property type="entry name" value="Peptidase_S78_dom"/>
</dbReference>
<sequence>MKLEIKNINEDGLFYGYASTFNEIDLKGDIILPNAFKAAIRDFSDIDMLFQHDFGIPLGKWIEIEENNVGLHVTGKIFKNLYMGEEIYNMIREKKICGLSIGFKPIMYETDGNVRRLTKIDLREISIVRFPANRSALINKVES</sequence>
<keyword evidence="6" id="KW-1185">Reference proteome</keyword>
<proteinExistence type="predicted"/>
<feature type="domain" description="Prohead serine protease" evidence="4">
    <location>
        <begin position="3"/>
        <end position="139"/>
    </location>
</feature>
<dbReference type="InterPro" id="IPR006433">
    <property type="entry name" value="Prohead_protease"/>
</dbReference>
<dbReference type="RefSeq" id="WP_148980899.1">
    <property type="nucleotide sequence ID" value="NZ_CP043315.1"/>
</dbReference>
<dbReference type="KEGG" id="cip:FZC35_01530"/>
<dbReference type="Pfam" id="PF04586">
    <property type="entry name" value="Peptidase_S78"/>
    <property type="match status" value="1"/>
</dbReference>